<evidence type="ECO:0000313" key="3">
    <source>
        <dbReference type="EMBL" id="MFI9102064.1"/>
    </source>
</evidence>
<dbReference type="InterPro" id="IPR041656">
    <property type="entry name" value="TPR_5"/>
</dbReference>
<dbReference type="SUPFAM" id="SSF48452">
    <property type="entry name" value="TPR-like"/>
    <property type="match status" value="1"/>
</dbReference>
<evidence type="ECO:0000259" key="2">
    <source>
        <dbReference type="Pfam" id="PF12688"/>
    </source>
</evidence>
<gene>
    <name evidence="3" type="ORF">ACIGXA_16225</name>
</gene>
<accession>A0ABW8C6L3</accession>
<proteinExistence type="predicted"/>
<protein>
    <submittedName>
        <fullName evidence="3">Tetratricopeptide repeat protein</fullName>
    </submittedName>
</protein>
<dbReference type="InterPro" id="IPR011990">
    <property type="entry name" value="TPR-like_helical_dom_sf"/>
</dbReference>
<dbReference type="EMBL" id="JBITYG010000004">
    <property type="protein sequence ID" value="MFI9102064.1"/>
    <property type="molecule type" value="Genomic_DNA"/>
</dbReference>
<name>A0ABW8C6L3_9ACTN</name>
<keyword evidence="4" id="KW-1185">Reference proteome</keyword>
<reference evidence="3 4" key="1">
    <citation type="submission" date="2024-10" db="EMBL/GenBank/DDBJ databases">
        <title>The Natural Products Discovery Center: Release of the First 8490 Sequenced Strains for Exploring Actinobacteria Biosynthetic Diversity.</title>
        <authorList>
            <person name="Kalkreuter E."/>
            <person name="Kautsar S.A."/>
            <person name="Yang D."/>
            <person name="Bader C.D."/>
            <person name="Teijaro C.N."/>
            <person name="Fluegel L."/>
            <person name="Davis C.M."/>
            <person name="Simpson J.R."/>
            <person name="Lauterbach L."/>
            <person name="Steele A.D."/>
            <person name="Gui C."/>
            <person name="Meng S."/>
            <person name="Li G."/>
            <person name="Viehrig K."/>
            <person name="Ye F."/>
            <person name="Su P."/>
            <person name="Kiefer A.F."/>
            <person name="Nichols A."/>
            <person name="Cepeda A.J."/>
            <person name="Yan W."/>
            <person name="Fan B."/>
            <person name="Jiang Y."/>
            <person name="Adhikari A."/>
            <person name="Zheng C.-J."/>
            <person name="Schuster L."/>
            <person name="Cowan T.M."/>
            <person name="Smanski M.J."/>
            <person name="Chevrette M.G."/>
            <person name="De Carvalho L.P.S."/>
            <person name="Shen B."/>
        </authorList>
    </citation>
    <scope>NUCLEOTIDE SEQUENCE [LARGE SCALE GENOMIC DNA]</scope>
    <source>
        <strain evidence="3 4">NPDC053399</strain>
    </source>
</reference>
<dbReference type="Gene3D" id="1.25.40.10">
    <property type="entry name" value="Tetratricopeptide repeat domain"/>
    <property type="match status" value="1"/>
</dbReference>
<organism evidence="3 4">
    <name type="scientific">Streptomyces fildesensis</name>
    <dbReference type="NCBI Taxonomy" id="375757"/>
    <lineage>
        <taxon>Bacteria</taxon>
        <taxon>Bacillati</taxon>
        <taxon>Actinomycetota</taxon>
        <taxon>Actinomycetes</taxon>
        <taxon>Kitasatosporales</taxon>
        <taxon>Streptomycetaceae</taxon>
        <taxon>Streptomyces</taxon>
    </lineage>
</organism>
<dbReference type="RefSeq" id="WP_399649205.1">
    <property type="nucleotide sequence ID" value="NZ_JBITYG010000004.1"/>
</dbReference>
<comment type="caution">
    <text evidence="3">The sequence shown here is derived from an EMBL/GenBank/DDBJ whole genome shotgun (WGS) entry which is preliminary data.</text>
</comment>
<evidence type="ECO:0000313" key="4">
    <source>
        <dbReference type="Proteomes" id="UP001614394"/>
    </source>
</evidence>
<dbReference type="Proteomes" id="UP001614394">
    <property type="component" value="Unassembled WGS sequence"/>
</dbReference>
<feature type="region of interest" description="Disordered" evidence="1">
    <location>
        <begin position="1"/>
        <end position="22"/>
    </location>
</feature>
<evidence type="ECO:0000256" key="1">
    <source>
        <dbReference type="SAM" id="MobiDB-lite"/>
    </source>
</evidence>
<dbReference type="Pfam" id="PF12688">
    <property type="entry name" value="TPR_5"/>
    <property type="match status" value="1"/>
</dbReference>
<feature type="domain" description="Tetratrico peptide repeat group 5" evidence="2">
    <location>
        <begin position="62"/>
        <end position="177"/>
    </location>
</feature>
<sequence>MNDTTNAAGTANATAGTAGTDAGWERRTAELWAAIDDHSEEDFQARMEKLAAELPPDHPAGIFERAAAFDSTGHSDLAVPLYRQALGLGLTGERRRRAVIQLSSSLRNLGRAPESVALLTAERDAGSDHLDDAVTVFLALALADTGREREAVSIALTALAGHLPRYQRSAANYARLLVEPDPAE</sequence>